<proteinExistence type="predicted"/>
<evidence type="ECO:0000313" key="7">
    <source>
        <dbReference type="EMBL" id="KAJ2844086.1"/>
    </source>
</evidence>
<feature type="domain" description="RING-type" evidence="6">
    <location>
        <begin position="42"/>
        <end position="85"/>
    </location>
</feature>
<dbReference type="OrthoDB" id="8062037at2759"/>
<evidence type="ECO:0000259" key="6">
    <source>
        <dbReference type="PROSITE" id="PS50089"/>
    </source>
</evidence>
<keyword evidence="1" id="KW-0479">Metal-binding</keyword>
<dbReference type="Proteomes" id="UP001139887">
    <property type="component" value="Unassembled WGS sequence"/>
</dbReference>
<dbReference type="EMBL" id="JANBUW010001193">
    <property type="protein sequence ID" value="KAJ2844086.1"/>
    <property type="molecule type" value="Genomic_DNA"/>
</dbReference>
<dbReference type="PROSITE" id="PS50089">
    <property type="entry name" value="ZF_RING_2"/>
    <property type="match status" value="1"/>
</dbReference>
<keyword evidence="3" id="KW-0862">Zinc</keyword>
<accession>A0A9W8LX69</accession>
<gene>
    <name evidence="7" type="ORF">IWW36_005314</name>
</gene>
<evidence type="ECO:0000256" key="5">
    <source>
        <dbReference type="SAM" id="MobiDB-lite"/>
    </source>
</evidence>
<evidence type="ECO:0000256" key="3">
    <source>
        <dbReference type="ARBA" id="ARBA00022833"/>
    </source>
</evidence>
<protein>
    <recommendedName>
        <fullName evidence="6">RING-type domain-containing protein</fullName>
    </recommendedName>
</protein>
<dbReference type="PANTHER" id="PTHR45931:SF16">
    <property type="entry name" value="RING_U-BOX SUPERFAMILY PROTEIN"/>
    <property type="match status" value="1"/>
</dbReference>
<dbReference type="Gene3D" id="3.30.40.10">
    <property type="entry name" value="Zinc/RING finger domain, C3HC4 (zinc finger)"/>
    <property type="match status" value="1"/>
</dbReference>
<reference evidence="7" key="1">
    <citation type="submission" date="2022-07" db="EMBL/GenBank/DDBJ databases">
        <title>Phylogenomic reconstructions and comparative analyses of Kickxellomycotina fungi.</title>
        <authorList>
            <person name="Reynolds N.K."/>
            <person name="Stajich J.E."/>
            <person name="Barry K."/>
            <person name="Grigoriev I.V."/>
            <person name="Crous P."/>
            <person name="Smith M.E."/>
        </authorList>
    </citation>
    <scope>NUCLEOTIDE SEQUENCE</scope>
    <source>
        <strain evidence="7">NRRL 1566</strain>
    </source>
</reference>
<evidence type="ECO:0000313" key="8">
    <source>
        <dbReference type="Proteomes" id="UP001139887"/>
    </source>
</evidence>
<dbReference type="InterPro" id="IPR013083">
    <property type="entry name" value="Znf_RING/FYVE/PHD"/>
</dbReference>
<dbReference type="GO" id="GO:0005634">
    <property type="term" value="C:nucleus"/>
    <property type="evidence" value="ECO:0007669"/>
    <property type="project" value="TreeGrafter"/>
</dbReference>
<dbReference type="GO" id="GO:0061630">
    <property type="term" value="F:ubiquitin protein ligase activity"/>
    <property type="evidence" value="ECO:0007669"/>
    <property type="project" value="TreeGrafter"/>
</dbReference>
<dbReference type="SMART" id="SM00184">
    <property type="entry name" value="RING"/>
    <property type="match status" value="1"/>
</dbReference>
<sequence>MLPHFTAQEAAPTNYTMEVSTDNAQGATNDHTTNLHSQTESCSICLCDIMAGEQLVSLVPCSHQFHVDCASQWLTQKSTLCPLCKADMLEGLGLIKSKSVDDENEDIELVTVPTSLRNMPRGPAGSERNETAEALSIPEPPQPIATIERRRSAIR</sequence>
<dbReference type="InterPro" id="IPR001841">
    <property type="entry name" value="Znf_RING"/>
</dbReference>
<organism evidence="7 8">
    <name type="scientific">Coemansia brasiliensis</name>
    <dbReference type="NCBI Taxonomy" id="2650707"/>
    <lineage>
        <taxon>Eukaryota</taxon>
        <taxon>Fungi</taxon>
        <taxon>Fungi incertae sedis</taxon>
        <taxon>Zoopagomycota</taxon>
        <taxon>Kickxellomycotina</taxon>
        <taxon>Kickxellomycetes</taxon>
        <taxon>Kickxellales</taxon>
        <taxon>Kickxellaceae</taxon>
        <taxon>Coemansia</taxon>
    </lineage>
</organism>
<evidence type="ECO:0000256" key="1">
    <source>
        <dbReference type="ARBA" id="ARBA00022723"/>
    </source>
</evidence>
<feature type="region of interest" description="Disordered" evidence="5">
    <location>
        <begin position="116"/>
        <end position="155"/>
    </location>
</feature>
<dbReference type="InterPro" id="IPR051834">
    <property type="entry name" value="RING_finger_E3_ligase"/>
</dbReference>
<comment type="caution">
    <text evidence="7">The sequence shown here is derived from an EMBL/GenBank/DDBJ whole genome shotgun (WGS) entry which is preliminary data.</text>
</comment>
<evidence type="ECO:0000256" key="4">
    <source>
        <dbReference type="PROSITE-ProRule" id="PRU00175"/>
    </source>
</evidence>
<dbReference type="GO" id="GO:0006511">
    <property type="term" value="P:ubiquitin-dependent protein catabolic process"/>
    <property type="evidence" value="ECO:0007669"/>
    <property type="project" value="TreeGrafter"/>
</dbReference>
<name>A0A9W8LX69_9FUNG</name>
<dbReference type="GO" id="GO:0008270">
    <property type="term" value="F:zinc ion binding"/>
    <property type="evidence" value="ECO:0007669"/>
    <property type="project" value="UniProtKB-KW"/>
</dbReference>
<keyword evidence="8" id="KW-1185">Reference proteome</keyword>
<keyword evidence="2 4" id="KW-0863">Zinc-finger</keyword>
<dbReference type="PANTHER" id="PTHR45931">
    <property type="entry name" value="SI:CH211-59O9.10"/>
    <property type="match status" value="1"/>
</dbReference>
<dbReference type="Pfam" id="PF13639">
    <property type="entry name" value="zf-RING_2"/>
    <property type="match status" value="1"/>
</dbReference>
<dbReference type="AlphaFoldDB" id="A0A9W8LX69"/>
<evidence type="ECO:0000256" key="2">
    <source>
        <dbReference type="ARBA" id="ARBA00022771"/>
    </source>
</evidence>
<dbReference type="SUPFAM" id="SSF57850">
    <property type="entry name" value="RING/U-box"/>
    <property type="match status" value="1"/>
</dbReference>